<feature type="domain" description="Transcriptional regulator AbiEi antitoxin N-terminal" evidence="1">
    <location>
        <begin position="9"/>
        <end position="96"/>
    </location>
</feature>
<organism evidence="2 3">
    <name type="scientific">Rhodoferax saidenbachensis</name>
    <dbReference type="NCBI Taxonomy" id="1484693"/>
    <lineage>
        <taxon>Bacteria</taxon>
        <taxon>Pseudomonadati</taxon>
        <taxon>Pseudomonadota</taxon>
        <taxon>Betaproteobacteria</taxon>
        <taxon>Burkholderiales</taxon>
        <taxon>Comamonadaceae</taxon>
        <taxon>Rhodoferax</taxon>
    </lineage>
</organism>
<dbReference type="Pfam" id="PF17194">
    <property type="entry name" value="AbiEi_3_N"/>
    <property type="match status" value="1"/>
</dbReference>
<proteinExistence type="predicted"/>
<dbReference type="Pfam" id="PF11459">
    <property type="entry name" value="AbiEi_3"/>
    <property type="match status" value="1"/>
</dbReference>
<sequence length="248" mass="27398">MGTSPTFSFKTLLSERPRGQPLGTRWMGEHGLTAKHAARLAKEGWLERLGHGTYALPGETLDRDASLASLVPAVPGLHVAGKTALSWRGVRHNLAFRETLTLWGDKPTKLPVWFTTRFPAHYQATHLFDAEMPPELGIAPLPAGRPDVPVSTPERALLELLSDVGTRQTLEEARHLVEGARSLRLPVLEELFSHLTRIKVVRLAHALADELSLPWASLAQQHSERLGGGKRWVSVGKNGERLDLKRNP</sequence>
<evidence type="ECO:0000313" key="3">
    <source>
        <dbReference type="Proteomes" id="UP000186110"/>
    </source>
</evidence>
<gene>
    <name evidence="2" type="ORF">RS694_08390</name>
</gene>
<protein>
    <recommendedName>
        <fullName evidence="1">Transcriptional regulator AbiEi antitoxin N-terminal domain-containing protein</fullName>
    </recommendedName>
</protein>
<evidence type="ECO:0000313" key="2">
    <source>
        <dbReference type="EMBL" id="APW42544.1"/>
    </source>
</evidence>
<dbReference type="KEGG" id="rsb:RS694_08390"/>
<dbReference type="InterPro" id="IPR021561">
    <property type="entry name" value="AbiEi_3"/>
</dbReference>
<dbReference type="AlphaFoldDB" id="A0A1P8K964"/>
<dbReference type="Proteomes" id="UP000186110">
    <property type="component" value="Chromosome"/>
</dbReference>
<name>A0A1P8K964_9BURK</name>
<keyword evidence="3" id="KW-1185">Reference proteome</keyword>
<accession>A0A1P8K964</accession>
<evidence type="ECO:0000259" key="1">
    <source>
        <dbReference type="Pfam" id="PF17194"/>
    </source>
</evidence>
<dbReference type="InterPro" id="IPR033455">
    <property type="entry name" value="AbiEi_3_N"/>
</dbReference>
<dbReference type="EMBL" id="CP019239">
    <property type="protein sequence ID" value="APW42544.1"/>
    <property type="molecule type" value="Genomic_DNA"/>
</dbReference>
<reference evidence="2 3" key="1">
    <citation type="submission" date="2017-01" db="EMBL/GenBank/DDBJ databases">
        <authorList>
            <person name="Mah S.A."/>
            <person name="Swanson W.J."/>
            <person name="Moy G.W."/>
            <person name="Vacquier V.D."/>
        </authorList>
    </citation>
    <scope>NUCLEOTIDE SEQUENCE [LARGE SCALE GENOMIC DNA]</scope>
    <source>
        <strain evidence="2 3">DSM 22694</strain>
    </source>
</reference>
<dbReference type="RefSeq" id="WP_029708772.1">
    <property type="nucleotide sequence ID" value="NZ_CP019239.1"/>
</dbReference>